<dbReference type="GO" id="GO:0008254">
    <property type="term" value="F:3'-nucleotidase activity"/>
    <property type="evidence" value="ECO:0007669"/>
    <property type="project" value="UniProtKB-UniRule"/>
</dbReference>
<dbReference type="Gene3D" id="3.40.1210.10">
    <property type="entry name" value="Survival protein SurE-like phosphatase/nucleotidase"/>
    <property type="match status" value="1"/>
</dbReference>
<dbReference type="InterPro" id="IPR036523">
    <property type="entry name" value="SurE-like_sf"/>
</dbReference>
<comment type="cofactor">
    <cofactor evidence="7">
        <name>a divalent metal cation</name>
        <dbReference type="ChEBI" id="CHEBI:60240"/>
    </cofactor>
    <text evidence="7">Binds 1 divalent metal cation per subunit.</text>
</comment>
<dbReference type="AlphaFoldDB" id="A0A6B2HNL2"/>
<feature type="binding site" evidence="7">
    <location>
        <position position="31"/>
    </location>
    <ligand>
        <name>a divalent metal cation</name>
        <dbReference type="ChEBI" id="CHEBI:60240"/>
    </ligand>
</feature>
<comment type="catalytic activity">
    <reaction evidence="7">
        <text>[phosphate](n) + H2O = [phosphate](n-1) + phosphate + H(+)</text>
        <dbReference type="Rhea" id="RHEA:21528"/>
        <dbReference type="Rhea" id="RHEA-COMP:9859"/>
        <dbReference type="Rhea" id="RHEA-COMP:14279"/>
        <dbReference type="ChEBI" id="CHEBI:15377"/>
        <dbReference type="ChEBI" id="CHEBI:15378"/>
        <dbReference type="ChEBI" id="CHEBI:16838"/>
        <dbReference type="ChEBI" id="CHEBI:43474"/>
        <dbReference type="EC" id="3.6.1.11"/>
    </reaction>
</comment>
<dbReference type="SUPFAM" id="SSF64167">
    <property type="entry name" value="SurE-like"/>
    <property type="match status" value="1"/>
</dbReference>
<dbReference type="GO" id="GO:0004309">
    <property type="term" value="F:exopolyphosphatase activity"/>
    <property type="evidence" value="ECO:0007669"/>
    <property type="project" value="UniProtKB-UniRule"/>
</dbReference>
<dbReference type="EC" id="3.6.1.11" evidence="7"/>
<sequence length="271" mass="30189">MRDLILQLSKSSIYSTKPSRFICNTLLLTNDDGFDAPGLKILEKVCQRLAKEVWVVAPACDRSGTSQSLSLHTPLRFRQKGVHRYVVEGTPADCVAMAVRHLMIDSPPDFILSGINRGANIGNETIFSGTVGAAMTGVLLGFRAIALSQYFNNRHNIHWDTAEHASEIVLKYLIQGRWDYGTCFNVNLPDVEPDSIKDIAITRQGEGNLNNIGVIVREDLRAIPYAWLNLERSENAEPSDSEGSAVRAGHISVTPLHFDRTHYRDRLIHSH</sequence>
<reference evidence="9" key="1">
    <citation type="journal article" date="2020" name="Open Forum Infect. Dis.">
        <title>Microbiome restoration by RBX2660 does not preclude recurrence of multidrug-resistant urinary tract infection following subsequent antibiotic exposure: A case report.</title>
        <authorList>
            <person name="Keen E."/>
            <person name="Tasoff P."/>
            <person name="Hink T."/>
            <person name="Reske K."/>
            <person name="Dantas G."/>
            <person name="Kwon J."/>
            <person name="Dubberke E."/>
        </authorList>
    </citation>
    <scope>NUCLEOTIDE SEQUENCE</scope>
    <source>
        <strain evidence="9">Urine_1_19</strain>
    </source>
</reference>
<evidence type="ECO:0000256" key="4">
    <source>
        <dbReference type="ARBA" id="ARBA00022723"/>
    </source>
</evidence>
<dbReference type="GO" id="GO:0008253">
    <property type="term" value="F:5'-nucleotidase activity"/>
    <property type="evidence" value="ECO:0007669"/>
    <property type="project" value="UniProtKB-UniRule"/>
</dbReference>
<gene>
    <name evidence="7 9" type="primary">surE</name>
    <name evidence="9" type="ORF">GY104_25585</name>
</gene>
<dbReference type="RefSeq" id="WP_110202462.1">
    <property type="nucleotide sequence ID" value="NZ_JAAEFG010000009.1"/>
</dbReference>
<dbReference type="Pfam" id="PF01975">
    <property type="entry name" value="SurE"/>
    <property type="match status" value="1"/>
</dbReference>
<keyword evidence="6 7" id="KW-0378">Hydrolase</keyword>
<evidence type="ECO:0000259" key="8">
    <source>
        <dbReference type="Pfam" id="PF01975"/>
    </source>
</evidence>
<dbReference type="PANTHER" id="PTHR30457">
    <property type="entry name" value="5'-NUCLEOTIDASE SURE"/>
    <property type="match status" value="1"/>
</dbReference>
<dbReference type="InterPro" id="IPR030048">
    <property type="entry name" value="SurE"/>
</dbReference>
<accession>A0A6B2HNL2</accession>
<feature type="binding site" evidence="7">
    <location>
        <position position="32"/>
    </location>
    <ligand>
        <name>a divalent metal cation</name>
        <dbReference type="ChEBI" id="CHEBI:60240"/>
    </ligand>
</feature>
<comment type="similarity">
    <text evidence="2 7">Belongs to the SurE nucleotidase family.</text>
</comment>
<evidence type="ECO:0000256" key="7">
    <source>
        <dbReference type="HAMAP-Rule" id="MF_00060"/>
    </source>
</evidence>
<comment type="caution">
    <text evidence="9">The sequence shown here is derived from an EMBL/GenBank/DDBJ whole genome shotgun (WGS) entry which is preliminary data.</text>
</comment>
<evidence type="ECO:0000256" key="3">
    <source>
        <dbReference type="ARBA" id="ARBA00022490"/>
    </source>
</evidence>
<keyword evidence="5 7" id="KW-0547">Nucleotide-binding</keyword>
<feature type="binding site" evidence="7">
    <location>
        <position position="63"/>
    </location>
    <ligand>
        <name>a divalent metal cation</name>
        <dbReference type="ChEBI" id="CHEBI:60240"/>
    </ligand>
</feature>
<dbReference type="InterPro" id="IPR002828">
    <property type="entry name" value="SurE-like_Pase/nucleotidase"/>
</dbReference>
<dbReference type="NCBIfam" id="NF001490">
    <property type="entry name" value="PRK00346.1-4"/>
    <property type="match status" value="1"/>
</dbReference>
<comment type="subcellular location">
    <subcellularLocation>
        <location evidence="7">Cytoplasm</location>
    </subcellularLocation>
</comment>
<feature type="binding site" evidence="7">
    <location>
        <position position="116"/>
    </location>
    <ligand>
        <name>a divalent metal cation</name>
        <dbReference type="ChEBI" id="CHEBI:60240"/>
    </ligand>
</feature>
<evidence type="ECO:0000256" key="5">
    <source>
        <dbReference type="ARBA" id="ARBA00022741"/>
    </source>
</evidence>
<dbReference type="GO" id="GO:0046872">
    <property type="term" value="F:metal ion binding"/>
    <property type="evidence" value="ECO:0007669"/>
    <property type="project" value="UniProtKB-UniRule"/>
</dbReference>
<dbReference type="GO" id="GO:0000166">
    <property type="term" value="F:nucleotide binding"/>
    <property type="evidence" value="ECO:0007669"/>
    <property type="project" value="UniProtKB-KW"/>
</dbReference>
<dbReference type="EC" id="3.1.3.6" evidence="7"/>
<dbReference type="GO" id="GO:0005737">
    <property type="term" value="C:cytoplasm"/>
    <property type="evidence" value="ECO:0007669"/>
    <property type="project" value="UniProtKB-SubCell"/>
</dbReference>
<dbReference type="EMBL" id="JAAEFK010000040">
    <property type="protein sequence ID" value="NDL86696.1"/>
    <property type="molecule type" value="Genomic_DNA"/>
</dbReference>
<organism evidence="9">
    <name type="scientific">Klebsiella pneumoniae</name>
    <dbReference type="NCBI Taxonomy" id="573"/>
    <lineage>
        <taxon>Bacteria</taxon>
        <taxon>Pseudomonadati</taxon>
        <taxon>Pseudomonadota</taxon>
        <taxon>Gammaproteobacteria</taxon>
        <taxon>Enterobacterales</taxon>
        <taxon>Enterobacteriaceae</taxon>
        <taxon>Klebsiella/Raoultella group</taxon>
        <taxon>Klebsiella</taxon>
        <taxon>Klebsiella pneumoniae complex</taxon>
    </lineage>
</organism>
<feature type="domain" description="Survival protein SurE-like phosphatase/nucleotidase" evidence="8">
    <location>
        <begin position="27"/>
        <end position="208"/>
    </location>
</feature>
<evidence type="ECO:0000256" key="1">
    <source>
        <dbReference type="ARBA" id="ARBA00000815"/>
    </source>
</evidence>
<dbReference type="PANTHER" id="PTHR30457:SF12">
    <property type="entry name" value="5'_3'-NUCLEOTIDASE SURE"/>
    <property type="match status" value="1"/>
</dbReference>
<comment type="function">
    <text evidence="7">Nucleotidase with a broad substrate specificity as it can dephosphorylate various ribo- and deoxyribonucleoside 5'-monophosphates and ribonucleoside 3'-monophosphates with highest affinity to 3'-AMP. Also hydrolyzes polyphosphate (exopolyphosphatase activity) with the preference for short-chain-length substrates (P20-25). Might be involved in the regulation of dNTP and NTP pools, and in the turnover of 3'-mononucleotides produced by numerous intracellular RNases (T1, T2, and F) during the degradation of various RNAs.</text>
</comment>
<protein>
    <recommendedName>
        <fullName evidence="7">5'/3'-nucleotidase SurE</fullName>
        <ecNumber evidence="7">3.1.3.5</ecNumber>
        <ecNumber evidence="7">3.1.3.6</ecNumber>
    </recommendedName>
    <alternativeName>
        <fullName evidence="7">Exopolyphosphatase</fullName>
        <ecNumber evidence="7">3.6.1.11</ecNumber>
    </alternativeName>
    <alternativeName>
        <fullName evidence="7">Nucleoside monophosphate phosphohydrolase</fullName>
    </alternativeName>
</protein>
<keyword evidence="4 7" id="KW-0479">Metal-binding</keyword>
<comment type="catalytic activity">
    <reaction evidence="7">
        <text>a ribonucleoside 3'-phosphate + H2O = a ribonucleoside + phosphate</text>
        <dbReference type="Rhea" id="RHEA:10144"/>
        <dbReference type="ChEBI" id="CHEBI:13197"/>
        <dbReference type="ChEBI" id="CHEBI:15377"/>
        <dbReference type="ChEBI" id="CHEBI:18254"/>
        <dbReference type="ChEBI" id="CHEBI:43474"/>
        <dbReference type="EC" id="3.1.3.6"/>
    </reaction>
</comment>
<evidence type="ECO:0000256" key="6">
    <source>
        <dbReference type="ARBA" id="ARBA00022801"/>
    </source>
</evidence>
<keyword evidence="3 7" id="KW-0963">Cytoplasm</keyword>
<dbReference type="NCBIfam" id="TIGR00087">
    <property type="entry name" value="surE"/>
    <property type="match status" value="1"/>
</dbReference>
<name>A0A6B2HNL2_KLEPN</name>
<comment type="catalytic activity">
    <reaction evidence="1 7">
        <text>a ribonucleoside 5'-phosphate + H2O = a ribonucleoside + phosphate</text>
        <dbReference type="Rhea" id="RHEA:12484"/>
        <dbReference type="ChEBI" id="CHEBI:15377"/>
        <dbReference type="ChEBI" id="CHEBI:18254"/>
        <dbReference type="ChEBI" id="CHEBI:43474"/>
        <dbReference type="ChEBI" id="CHEBI:58043"/>
        <dbReference type="EC" id="3.1.3.5"/>
    </reaction>
</comment>
<proteinExistence type="inferred from homology"/>
<dbReference type="HAMAP" id="MF_00060">
    <property type="entry name" value="SurE"/>
    <property type="match status" value="1"/>
</dbReference>
<evidence type="ECO:0000256" key="2">
    <source>
        <dbReference type="ARBA" id="ARBA00011062"/>
    </source>
</evidence>
<evidence type="ECO:0000313" key="9">
    <source>
        <dbReference type="EMBL" id="NDL86696.1"/>
    </source>
</evidence>
<dbReference type="EC" id="3.1.3.5" evidence="7"/>